<feature type="region of interest" description="Disordered" evidence="1">
    <location>
        <begin position="622"/>
        <end position="653"/>
    </location>
</feature>
<evidence type="ECO:0000256" key="2">
    <source>
        <dbReference type="SAM" id="Phobius"/>
    </source>
</evidence>
<dbReference type="InterPro" id="IPR018702">
    <property type="entry name" value="DUF2207"/>
</dbReference>
<gene>
    <name evidence="5" type="ORF">LAX5112_02445</name>
</gene>
<sequence>MRFHQGLMAVLAAVLWLMTVSGAVSEERILNYVSDIDVQEDGSLIVTETIRVRAEGDEIKRGIFRDIPLRAKDANGWEHDVPFELLEVLRDGQRENKFTRDNGRGVRIYIGREDVLLDPGVYTYTIKYRMWRQVRFFDGYDEVYWNATGNEWIFPIDEAVARVRLPAGADATQYAAYTGAFGSDAADYEASVDPATGQVVFETTQPLGAYEGLTVAVGFPKGFVAEPSDSEKWDMWLQDQRVFAIGAPAVLILVFYYLISWWRVGRDPARGVIFPRFKGPDGVSPAMANYITNRGIEGQRWVALAAACLSLATKGRLKLSKDDKDLVLEMPEEGTPVNDEPLSKGEAVIESYIRGRGTPLALNDKNGKAISALGDKFVSAINREYGGVYFKHNGYYLLPGLGISIVTIISLFYFGNLSDAQFEQSFLFGFFTIFAIAISVGLTILVQSLFDKTTGRSSKALAFWLVFAVIFAGAVYLVMHLTAFILQIPPEIPLLPAFVIGIILMFIVYANVIDIPTTHGRVVMDEIEGLKLYLSVAEKDRLNMTDAPDMSVLHFEKLLPYAVSLGVEKPWSTHFEAWLSSAANAGQSREYRPRWYSGRDFDSRDISRSVGATASAMAGSFQSSLPVSSSSSSGSSGGGSSGGGGGGGGGGGW</sequence>
<protein>
    <submittedName>
        <fullName evidence="5">Uncharacterized protein</fullName>
    </submittedName>
</protein>
<feature type="transmembrane region" description="Helical" evidence="2">
    <location>
        <begin position="426"/>
        <end position="450"/>
    </location>
</feature>
<dbReference type="RefSeq" id="WP_055672046.1">
    <property type="nucleotide sequence ID" value="NZ_CXWD01000008.1"/>
</dbReference>
<dbReference type="STRING" id="388408.LAX5112_02445"/>
<keyword evidence="2" id="KW-0472">Membrane</keyword>
<feature type="domain" description="Predicted membrane protein YciQ-like C-terminal" evidence="4">
    <location>
        <begin position="449"/>
        <end position="575"/>
    </location>
</feature>
<dbReference type="EMBL" id="CXWD01000008">
    <property type="protein sequence ID" value="CTQ70278.1"/>
    <property type="molecule type" value="Genomic_DNA"/>
</dbReference>
<feature type="transmembrane region" description="Helical" evidence="2">
    <location>
        <begin position="242"/>
        <end position="259"/>
    </location>
</feature>
<dbReference type="InterPro" id="IPR048389">
    <property type="entry name" value="YciQ-like_C"/>
</dbReference>
<keyword evidence="2" id="KW-1133">Transmembrane helix</keyword>
<keyword evidence="2" id="KW-0812">Transmembrane</keyword>
<evidence type="ECO:0000259" key="3">
    <source>
        <dbReference type="Pfam" id="PF09972"/>
    </source>
</evidence>
<feature type="transmembrane region" description="Helical" evidence="2">
    <location>
        <begin position="395"/>
        <end position="414"/>
    </location>
</feature>
<dbReference type="OrthoDB" id="9767603at2"/>
<dbReference type="Pfam" id="PF20990">
    <property type="entry name" value="DUF2207_C"/>
    <property type="match status" value="1"/>
</dbReference>
<dbReference type="AlphaFoldDB" id="A0A0M7A5B7"/>
<name>A0A0M7A5B7_9HYPH</name>
<evidence type="ECO:0000313" key="5">
    <source>
        <dbReference type="EMBL" id="CTQ70278.1"/>
    </source>
</evidence>
<evidence type="ECO:0000256" key="1">
    <source>
        <dbReference type="SAM" id="MobiDB-lite"/>
    </source>
</evidence>
<feature type="compositionally biased region" description="Gly residues" evidence="1">
    <location>
        <begin position="635"/>
        <end position="653"/>
    </location>
</feature>
<feature type="domain" description="DUF2207" evidence="3">
    <location>
        <begin position="28"/>
        <end position="219"/>
    </location>
</feature>
<reference evidence="6" key="1">
    <citation type="submission" date="2015-07" db="EMBL/GenBank/DDBJ databases">
        <authorList>
            <person name="Rodrigo-Torres Lidia"/>
            <person name="Arahal R.David."/>
        </authorList>
    </citation>
    <scope>NUCLEOTIDE SEQUENCE [LARGE SCALE GENOMIC DNA]</scope>
    <source>
        <strain evidence="6">CECT 5112</strain>
    </source>
</reference>
<evidence type="ECO:0000259" key="4">
    <source>
        <dbReference type="Pfam" id="PF20990"/>
    </source>
</evidence>
<keyword evidence="6" id="KW-1185">Reference proteome</keyword>
<dbReference type="Pfam" id="PF09972">
    <property type="entry name" value="DUF2207"/>
    <property type="match status" value="1"/>
</dbReference>
<accession>A0A0M7A5B7</accession>
<feature type="transmembrane region" description="Helical" evidence="2">
    <location>
        <begin position="462"/>
        <end position="486"/>
    </location>
</feature>
<evidence type="ECO:0000313" key="6">
    <source>
        <dbReference type="Proteomes" id="UP000053235"/>
    </source>
</evidence>
<proteinExistence type="predicted"/>
<feature type="transmembrane region" description="Helical" evidence="2">
    <location>
        <begin position="492"/>
        <end position="512"/>
    </location>
</feature>
<dbReference type="Proteomes" id="UP000053235">
    <property type="component" value="Unassembled WGS sequence"/>
</dbReference>
<organism evidence="5 6">
    <name type="scientific">Roseibium alexandrii</name>
    <dbReference type="NCBI Taxonomy" id="388408"/>
    <lineage>
        <taxon>Bacteria</taxon>
        <taxon>Pseudomonadati</taxon>
        <taxon>Pseudomonadota</taxon>
        <taxon>Alphaproteobacteria</taxon>
        <taxon>Hyphomicrobiales</taxon>
        <taxon>Stappiaceae</taxon>
        <taxon>Roseibium</taxon>
    </lineage>
</organism>